<reference evidence="16" key="1">
    <citation type="submission" date="2012-12" db="EMBL/GenBank/DDBJ databases">
        <authorList>
            <person name="Hellsten U."/>
            <person name="Grimwood J."/>
            <person name="Chapman J.A."/>
            <person name="Shapiro H."/>
            <person name="Aerts A."/>
            <person name="Otillar R.P."/>
            <person name="Terry A.Y."/>
            <person name="Boore J.L."/>
            <person name="Simakov O."/>
            <person name="Marletaz F."/>
            <person name="Cho S.-J."/>
            <person name="Edsinger-Gonzales E."/>
            <person name="Havlak P."/>
            <person name="Kuo D.-H."/>
            <person name="Larsson T."/>
            <person name="Lv J."/>
            <person name="Arendt D."/>
            <person name="Savage R."/>
            <person name="Osoegawa K."/>
            <person name="de Jong P."/>
            <person name="Lindberg D.R."/>
            <person name="Seaver E.C."/>
            <person name="Weisblat D.A."/>
            <person name="Putnam N.H."/>
            <person name="Grigoriev I.V."/>
            <person name="Rokhsar D.S."/>
        </authorList>
    </citation>
    <scope>NUCLEOTIDE SEQUENCE</scope>
</reference>
<keyword evidence="10" id="KW-0576">Peroxisome</keyword>
<dbReference type="PANTHER" id="PTHR13247">
    <property type="entry name" value="TETRATRICOPEPTIDE REPEAT PROTEIN 11 TPR REPEAT PROTEIN 11"/>
    <property type="match status" value="1"/>
</dbReference>
<dbReference type="FunCoup" id="T1FM57">
    <property type="interactions" value="1034"/>
</dbReference>
<name>T1FM57_HELRO</name>
<dbReference type="Pfam" id="PF14853">
    <property type="entry name" value="Fis1_TPR_C"/>
    <property type="match status" value="1"/>
</dbReference>
<evidence type="ECO:0000256" key="11">
    <source>
        <dbReference type="PIRNR" id="PIRNR008835"/>
    </source>
</evidence>
<dbReference type="STRING" id="6412.T1FM57"/>
<dbReference type="FunFam" id="1.25.40.10:FF:000147">
    <property type="entry name" value="Mitochondrial fission 1 protein"/>
    <property type="match status" value="1"/>
</dbReference>
<comment type="similarity">
    <text evidence="3 11">Belongs to the FIS1 family.</text>
</comment>
<evidence type="ECO:0000256" key="8">
    <source>
        <dbReference type="ARBA" id="ARBA00023128"/>
    </source>
</evidence>
<dbReference type="GeneID" id="20209906"/>
<dbReference type="OrthoDB" id="421154at2759"/>
<keyword evidence="8 11" id="KW-0496">Mitochondrion</keyword>
<dbReference type="PIRSF" id="PIRSF008835">
    <property type="entry name" value="TPR_repeat_11_Fis1"/>
    <property type="match status" value="1"/>
</dbReference>
<dbReference type="RefSeq" id="XP_009015314.1">
    <property type="nucleotide sequence ID" value="XM_009017066.1"/>
</dbReference>
<sequence length="154" mass="17494">MDPIFEEIINPEELASFRKKFIKEKTENQLTAETQFSFAWCLVRSSNKSDVQLGIQLLEQLYKQSKEENEKRDYLYYVAFGYTRIKEYQKALKFTKAMLEVQPQNHQVQILQDYIIKKEKKDGLIGIAVIGGVAAVGGIALAGLVGLGMALSKK</sequence>
<feature type="transmembrane region" description="Helical" evidence="13">
    <location>
        <begin position="124"/>
        <end position="151"/>
    </location>
</feature>
<keyword evidence="5" id="KW-0053">Apoptosis</keyword>
<dbReference type="InParanoid" id="T1FM57"/>
<dbReference type="SUPFAM" id="SSF48452">
    <property type="entry name" value="TPR-like"/>
    <property type="match status" value="1"/>
</dbReference>
<proteinExistence type="inferred from homology"/>
<dbReference type="Gene3D" id="1.25.40.10">
    <property type="entry name" value="Tetratricopeptide repeat domain"/>
    <property type="match status" value="1"/>
</dbReference>
<dbReference type="InterPro" id="IPR028061">
    <property type="entry name" value="Fis1_TPR_C"/>
</dbReference>
<dbReference type="InterPro" id="IPR011990">
    <property type="entry name" value="TPR-like_helical_dom_sf"/>
</dbReference>
<dbReference type="KEGG" id="hro:HELRODRAFT_184906"/>
<comment type="subcellular location">
    <subcellularLocation>
        <location evidence="2">Mitochondrion outer membrane</location>
        <topology evidence="2">Single-pass membrane protein</topology>
    </subcellularLocation>
    <subcellularLocation>
        <location evidence="1">Peroxisome membrane</location>
        <topology evidence="1">Single-pass membrane protein</topology>
    </subcellularLocation>
</comment>
<evidence type="ECO:0000313" key="15">
    <source>
        <dbReference type="EnsemblMetazoa" id="HelroP184906"/>
    </source>
</evidence>
<evidence type="ECO:0000313" key="16">
    <source>
        <dbReference type="Proteomes" id="UP000015101"/>
    </source>
</evidence>
<keyword evidence="6 11" id="KW-1000">Mitochondrion outer membrane</keyword>
<comment type="function">
    <text evidence="11">Involved in the fragmentation of the mitochondrial network and its perinuclear clustering.</text>
</comment>
<evidence type="ECO:0000256" key="1">
    <source>
        <dbReference type="ARBA" id="ARBA00004549"/>
    </source>
</evidence>
<evidence type="ECO:0000256" key="7">
    <source>
        <dbReference type="ARBA" id="ARBA00022989"/>
    </source>
</evidence>
<evidence type="ECO:0000256" key="9">
    <source>
        <dbReference type="ARBA" id="ARBA00023136"/>
    </source>
</evidence>
<dbReference type="GO" id="GO:0060090">
    <property type="term" value="F:molecular adaptor activity"/>
    <property type="evidence" value="ECO:0000318"/>
    <property type="project" value="GO_Central"/>
</dbReference>
<reference evidence="15" key="3">
    <citation type="submission" date="2015-06" db="UniProtKB">
        <authorList>
            <consortium name="EnsemblMetazoa"/>
        </authorList>
    </citation>
    <scope>IDENTIFICATION</scope>
</reference>
<keyword evidence="4 13" id="KW-0812">Transmembrane</keyword>
<gene>
    <name evidence="15" type="primary">20209906</name>
    <name evidence="14" type="ORF">HELRODRAFT_184906</name>
</gene>
<dbReference type="CDD" id="cd12212">
    <property type="entry name" value="Fis1"/>
    <property type="match status" value="1"/>
</dbReference>
<protein>
    <recommendedName>
        <fullName evidence="11">Mitochondrial fission 1 protein</fullName>
    </recommendedName>
</protein>
<dbReference type="GO" id="GO:0008289">
    <property type="term" value="F:lipid binding"/>
    <property type="evidence" value="ECO:0000318"/>
    <property type="project" value="GO_Central"/>
</dbReference>
<comment type="domain">
    <text evidence="11">The C-terminus is required for mitochondrial localization, while the N-terminus is necessary for mitochondrial fission.</text>
</comment>
<keyword evidence="16" id="KW-1185">Reference proteome</keyword>
<dbReference type="PANTHER" id="PTHR13247:SF0">
    <property type="entry name" value="MITOCHONDRIAL FISSION 1 PROTEIN"/>
    <property type="match status" value="1"/>
</dbReference>
<dbReference type="Pfam" id="PF14852">
    <property type="entry name" value="Fis1_TPR_N"/>
    <property type="match status" value="1"/>
</dbReference>
<evidence type="ECO:0000256" key="2">
    <source>
        <dbReference type="ARBA" id="ARBA00004572"/>
    </source>
</evidence>
<evidence type="ECO:0000256" key="3">
    <source>
        <dbReference type="ARBA" id="ARBA00008937"/>
    </source>
</evidence>
<dbReference type="InterPro" id="IPR033745">
    <property type="entry name" value="Fis1_cytosol"/>
</dbReference>
<dbReference type="EnsemblMetazoa" id="HelroT184906">
    <property type="protein sequence ID" value="HelroP184906"/>
    <property type="gene ID" value="HelroG184906"/>
</dbReference>
<evidence type="ECO:0000256" key="5">
    <source>
        <dbReference type="ARBA" id="ARBA00022703"/>
    </source>
</evidence>
<dbReference type="OMA" id="QFNYAWG"/>
<dbReference type="eggNOG" id="KOG3364">
    <property type="taxonomic scope" value="Eukaryota"/>
</dbReference>
<keyword evidence="9 11" id="KW-0472">Membrane</keyword>
<organism evidence="15 16">
    <name type="scientific">Helobdella robusta</name>
    <name type="common">Californian leech</name>
    <dbReference type="NCBI Taxonomy" id="6412"/>
    <lineage>
        <taxon>Eukaryota</taxon>
        <taxon>Metazoa</taxon>
        <taxon>Spiralia</taxon>
        <taxon>Lophotrochozoa</taxon>
        <taxon>Annelida</taxon>
        <taxon>Clitellata</taxon>
        <taxon>Hirudinea</taxon>
        <taxon>Rhynchobdellida</taxon>
        <taxon>Glossiphoniidae</taxon>
        <taxon>Helobdella</taxon>
    </lineage>
</organism>
<feature type="repeat" description="TPR" evidence="12">
    <location>
        <begin position="72"/>
        <end position="105"/>
    </location>
</feature>
<dbReference type="Proteomes" id="UP000015101">
    <property type="component" value="Unassembled WGS sequence"/>
</dbReference>
<dbReference type="GO" id="GO:0000266">
    <property type="term" value="P:mitochondrial fission"/>
    <property type="evidence" value="ECO:0000318"/>
    <property type="project" value="GO_Central"/>
</dbReference>
<dbReference type="CTD" id="20209906"/>
<dbReference type="AlphaFoldDB" id="T1FM57"/>
<dbReference type="InterPro" id="IPR028058">
    <property type="entry name" value="Fis1_TPR_N"/>
</dbReference>
<evidence type="ECO:0000256" key="4">
    <source>
        <dbReference type="ARBA" id="ARBA00022692"/>
    </source>
</evidence>
<dbReference type="GO" id="GO:0016559">
    <property type="term" value="P:peroxisome fission"/>
    <property type="evidence" value="ECO:0000318"/>
    <property type="project" value="GO_Central"/>
</dbReference>
<dbReference type="GO" id="GO:0005778">
    <property type="term" value="C:peroxisomal membrane"/>
    <property type="evidence" value="ECO:0000318"/>
    <property type="project" value="GO_Central"/>
</dbReference>
<accession>T1FM57</accession>
<evidence type="ECO:0000313" key="14">
    <source>
        <dbReference type="EMBL" id="ESO05946.1"/>
    </source>
</evidence>
<dbReference type="EMBL" id="AMQM01000479">
    <property type="status" value="NOT_ANNOTATED_CDS"/>
    <property type="molecule type" value="Genomic_DNA"/>
</dbReference>
<reference evidence="14 16" key="2">
    <citation type="journal article" date="2013" name="Nature">
        <title>Insights into bilaterian evolution from three spiralian genomes.</title>
        <authorList>
            <person name="Simakov O."/>
            <person name="Marletaz F."/>
            <person name="Cho S.J."/>
            <person name="Edsinger-Gonzales E."/>
            <person name="Havlak P."/>
            <person name="Hellsten U."/>
            <person name="Kuo D.H."/>
            <person name="Larsson T."/>
            <person name="Lv J."/>
            <person name="Arendt D."/>
            <person name="Savage R."/>
            <person name="Osoegawa K."/>
            <person name="de Jong P."/>
            <person name="Grimwood J."/>
            <person name="Chapman J.A."/>
            <person name="Shapiro H."/>
            <person name="Aerts A."/>
            <person name="Otillar R.P."/>
            <person name="Terry A.Y."/>
            <person name="Boore J.L."/>
            <person name="Grigoriev I.V."/>
            <person name="Lindberg D.R."/>
            <person name="Seaver E.C."/>
            <person name="Weisblat D.A."/>
            <person name="Putnam N.H."/>
            <person name="Rokhsar D.S."/>
        </authorList>
    </citation>
    <scope>NUCLEOTIDE SEQUENCE</scope>
</reference>
<evidence type="ECO:0000256" key="13">
    <source>
        <dbReference type="SAM" id="Phobius"/>
    </source>
</evidence>
<evidence type="ECO:0000256" key="12">
    <source>
        <dbReference type="PROSITE-ProRule" id="PRU00339"/>
    </source>
</evidence>
<dbReference type="EMBL" id="KB096324">
    <property type="protein sequence ID" value="ESO05946.1"/>
    <property type="molecule type" value="Genomic_DNA"/>
</dbReference>
<dbReference type="PROSITE" id="PS50005">
    <property type="entry name" value="TPR"/>
    <property type="match status" value="1"/>
</dbReference>
<dbReference type="HOGENOM" id="CLU_104368_1_0_1"/>
<evidence type="ECO:0000256" key="10">
    <source>
        <dbReference type="ARBA" id="ARBA00023140"/>
    </source>
</evidence>
<dbReference type="InterPro" id="IPR016543">
    <property type="entry name" value="Fis1"/>
</dbReference>
<dbReference type="GO" id="GO:0006915">
    <property type="term" value="P:apoptotic process"/>
    <property type="evidence" value="ECO:0007669"/>
    <property type="project" value="UniProtKB-KW"/>
</dbReference>
<keyword evidence="12" id="KW-0802">TPR repeat</keyword>
<dbReference type="GO" id="GO:0005741">
    <property type="term" value="C:mitochondrial outer membrane"/>
    <property type="evidence" value="ECO:0000318"/>
    <property type="project" value="GO_Central"/>
</dbReference>
<dbReference type="InterPro" id="IPR019734">
    <property type="entry name" value="TPR_rpt"/>
</dbReference>
<evidence type="ECO:0000256" key="6">
    <source>
        <dbReference type="ARBA" id="ARBA00022787"/>
    </source>
</evidence>
<keyword evidence="7 13" id="KW-1133">Transmembrane helix</keyword>